<dbReference type="OrthoDB" id="9814202at2"/>
<feature type="transmembrane region" description="Helical" evidence="1">
    <location>
        <begin position="16"/>
        <end position="35"/>
    </location>
</feature>
<feature type="domain" description="PAS" evidence="2">
    <location>
        <begin position="248"/>
        <end position="321"/>
    </location>
</feature>
<dbReference type="Proteomes" id="UP000326881">
    <property type="component" value="Plasmid unnamed"/>
</dbReference>
<dbReference type="SUPFAM" id="SSF55073">
    <property type="entry name" value="Nucleotide cyclase"/>
    <property type="match status" value="1"/>
</dbReference>
<dbReference type="PROSITE" id="PS50887">
    <property type="entry name" value="GGDEF"/>
    <property type="match status" value="1"/>
</dbReference>
<evidence type="ECO:0000313" key="7">
    <source>
        <dbReference type="EMBL" id="QFY62524.1"/>
    </source>
</evidence>
<proteinExistence type="predicted"/>
<dbReference type="Pfam" id="PF00989">
    <property type="entry name" value="PAS"/>
    <property type="match status" value="1"/>
</dbReference>
<dbReference type="InterPro" id="IPR035965">
    <property type="entry name" value="PAS-like_dom_sf"/>
</dbReference>
<name>A0A5Q0CDG0_9HYPH</name>
<keyword evidence="1" id="KW-0472">Membrane</keyword>
<dbReference type="PROSITE" id="PS50883">
    <property type="entry name" value="EAL"/>
    <property type="match status" value="1"/>
</dbReference>
<evidence type="ECO:0000313" key="8">
    <source>
        <dbReference type="Proteomes" id="UP000326881"/>
    </source>
</evidence>
<evidence type="ECO:0000259" key="4">
    <source>
        <dbReference type="PROSITE" id="PS50883"/>
    </source>
</evidence>
<dbReference type="InterPro" id="IPR000700">
    <property type="entry name" value="PAS-assoc_C"/>
</dbReference>
<feature type="transmembrane region" description="Helical" evidence="1">
    <location>
        <begin position="47"/>
        <end position="68"/>
    </location>
</feature>
<evidence type="ECO:0000256" key="1">
    <source>
        <dbReference type="PROSITE-ProRule" id="PRU00244"/>
    </source>
</evidence>
<dbReference type="Gene3D" id="3.30.70.270">
    <property type="match status" value="1"/>
</dbReference>
<feature type="domain" description="GGDEF" evidence="5">
    <location>
        <begin position="534"/>
        <end position="666"/>
    </location>
</feature>
<evidence type="ECO:0000259" key="3">
    <source>
        <dbReference type="PROSITE" id="PS50113"/>
    </source>
</evidence>
<reference evidence="7 8" key="1">
    <citation type="submission" date="2019-08" db="EMBL/GenBank/DDBJ databases">
        <title>Prosopis cineraria nodule microbiome.</title>
        <authorList>
            <person name="Ali R."/>
            <person name="Chaluvadi S.R."/>
            <person name="Wang X."/>
        </authorList>
    </citation>
    <scope>NUCLEOTIDE SEQUENCE [LARGE SCALE GENOMIC DNA]</scope>
    <source>
        <strain evidence="7 8">BG7</strain>
        <plasmid evidence="7 8">unnamed</plasmid>
    </source>
</reference>
<dbReference type="PROSITE" id="PS50924">
    <property type="entry name" value="MHYT"/>
    <property type="match status" value="1"/>
</dbReference>
<dbReference type="SUPFAM" id="SSF141868">
    <property type="entry name" value="EAL domain-like"/>
    <property type="match status" value="1"/>
</dbReference>
<dbReference type="RefSeq" id="WP_153272515.1">
    <property type="nucleotide sequence ID" value="NZ_CP043499.1"/>
</dbReference>
<geneLocation type="plasmid" evidence="7 8">
    <name>unnamed</name>
</geneLocation>
<feature type="transmembrane region" description="Helical" evidence="1">
    <location>
        <begin position="144"/>
        <end position="165"/>
    </location>
</feature>
<feature type="transmembrane region" description="Helical" evidence="1">
    <location>
        <begin position="215"/>
        <end position="239"/>
    </location>
</feature>
<dbReference type="NCBIfam" id="TIGR00254">
    <property type="entry name" value="GGDEF"/>
    <property type="match status" value="1"/>
</dbReference>
<feature type="domain" description="EAL" evidence="4">
    <location>
        <begin position="675"/>
        <end position="925"/>
    </location>
</feature>
<feature type="transmembrane region" description="Helical" evidence="1">
    <location>
        <begin position="88"/>
        <end position="106"/>
    </location>
</feature>
<sequence>MSKVISCLFLSHDLRLVVLAGTLCMLSCFVAVMLLRRALQSSGAAQWTWLATGGAAGGFGIWATHFVAMLAYDAGTVFQYELGRTLSSLALAMAATTAATACATFLGQRAYVAAGLLFGLGISSMHFTGMAAIEFPGDIAFDRTLVICAIVIAVALAIPAFHLACGRGRRQMGLIIPSVVLTLGIVLMHFTAMGAVTVVPGPAEAFPASALSPTIMIVTIATVSLSLLAAGLTAALFAIRSEKAVAAGEKSFRLLVQGVTDYAIYMLDRDGRVANWNAGAQRAKGYVASEIVGKHFSEFYPHEDRVAGLPERGLETALRDGKFESEGWRLRKDGSRFWAHVVIDAIYDERKGHIGFAKITRDRTEQMEAAARLKAASDNLSLALANMANGICLYDTEERLVLHNKRLLEIFDIPEGTPLVGKSFRELCEYRACHGLETIAEVESFYAQNRSLFTNRDGGELTRQLKNGTTVRTIHRPIGDGSWVSTIEDITERVQSESKINHLASHDSLTGLPNRAHFEERLDAVLARAETTQTRVAAICIDLDRFKDVNDSFGHAVGDELLKVLSTRMSAATNDGEFVARFGGDEFVGFKSFNEDAELGDFADRLMGALTTKAEIGSFDILPGASLGIAVYPADATDREKLLSNADMAMYRSKESPDERISFYEAGMDEAARERRSLARDVWTALSEKQFFLAYQVQKDARSGAITGYEVLLRWQHPERGLVPPSTFIPVAEECGAISAIGDWVLEHACAEAALWTNKDKIAVNLSPLQLGNTALVDKVRTVLLKTGLPASRLELEVTESAIIGDKARALHILRQIKALGVTVAIDDFGTGYSSLETLRSFPFDKIKLDRSFTTDLENSRQSKAFVRAIVALGKSLEVSVLAEGVETEEQMRVLTAEGCDELQGFLFGRPAPYGEVEIGEEPLRKKTA</sequence>
<feature type="transmembrane region" description="Helical" evidence="1">
    <location>
        <begin position="113"/>
        <end position="132"/>
    </location>
</feature>
<dbReference type="InterPro" id="IPR001633">
    <property type="entry name" value="EAL_dom"/>
</dbReference>
<keyword evidence="8" id="KW-1185">Reference proteome</keyword>
<dbReference type="Pfam" id="PF03707">
    <property type="entry name" value="MHYT"/>
    <property type="match status" value="2"/>
</dbReference>
<dbReference type="InterPro" id="IPR043128">
    <property type="entry name" value="Rev_trsase/Diguanyl_cyclase"/>
</dbReference>
<dbReference type="SMART" id="SM00052">
    <property type="entry name" value="EAL"/>
    <property type="match status" value="1"/>
</dbReference>
<dbReference type="InterPro" id="IPR000160">
    <property type="entry name" value="GGDEF_dom"/>
</dbReference>
<feature type="domain" description="MHYT" evidence="6">
    <location>
        <begin position="12"/>
        <end position="199"/>
    </location>
</feature>
<dbReference type="NCBIfam" id="TIGR00229">
    <property type="entry name" value="sensory_box"/>
    <property type="match status" value="1"/>
</dbReference>
<dbReference type="Gene3D" id="3.30.450.20">
    <property type="entry name" value="PAS domain"/>
    <property type="match status" value="2"/>
</dbReference>
<feature type="domain" description="PAC" evidence="3">
    <location>
        <begin position="323"/>
        <end position="375"/>
    </location>
</feature>
<gene>
    <name evidence="7" type="ORF">FZ934_19205</name>
</gene>
<evidence type="ECO:0000259" key="2">
    <source>
        <dbReference type="PROSITE" id="PS50112"/>
    </source>
</evidence>
<dbReference type="InterPro" id="IPR013767">
    <property type="entry name" value="PAS_fold"/>
</dbReference>
<dbReference type="AlphaFoldDB" id="A0A5Q0CDG0"/>
<dbReference type="CDD" id="cd01949">
    <property type="entry name" value="GGDEF"/>
    <property type="match status" value="1"/>
</dbReference>
<dbReference type="InterPro" id="IPR035919">
    <property type="entry name" value="EAL_sf"/>
</dbReference>
<dbReference type="SUPFAM" id="SSF55785">
    <property type="entry name" value="PYP-like sensor domain (PAS domain)"/>
    <property type="match status" value="2"/>
</dbReference>
<dbReference type="InterPro" id="IPR052155">
    <property type="entry name" value="Biofilm_reg_signaling"/>
</dbReference>
<dbReference type="Pfam" id="PF00563">
    <property type="entry name" value="EAL"/>
    <property type="match status" value="1"/>
</dbReference>
<dbReference type="CDD" id="cd00130">
    <property type="entry name" value="PAS"/>
    <property type="match status" value="1"/>
</dbReference>
<keyword evidence="7" id="KW-0614">Plasmid</keyword>
<dbReference type="SMART" id="SM00267">
    <property type="entry name" value="GGDEF"/>
    <property type="match status" value="1"/>
</dbReference>
<dbReference type="PANTHER" id="PTHR44757:SF2">
    <property type="entry name" value="BIOFILM ARCHITECTURE MAINTENANCE PROTEIN MBAA"/>
    <property type="match status" value="1"/>
</dbReference>
<dbReference type="PROSITE" id="PS50113">
    <property type="entry name" value="PAC"/>
    <property type="match status" value="1"/>
</dbReference>
<dbReference type="Pfam" id="PF00990">
    <property type="entry name" value="GGDEF"/>
    <property type="match status" value="1"/>
</dbReference>
<accession>A0A5Q0CDG0</accession>
<dbReference type="Pfam" id="PF12860">
    <property type="entry name" value="PAS_7"/>
    <property type="match status" value="1"/>
</dbReference>
<dbReference type="InterPro" id="IPR029787">
    <property type="entry name" value="Nucleotide_cyclase"/>
</dbReference>
<dbReference type="InterPro" id="IPR000014">
    <property type="entry name" value="PAS"/>
</dbReference>
<dbReference type="GO" id="GO:0006355">
    <property type="term" value="P:regulation of DNA-templated transcription"/>
    <property type="evidence" value="ECO:0007669"/>
    <property type="project" value="InterPro"/>
</dbReference>
<dbReference type="PANTHER" id="PTHR44757">
    <property type="entry name" value="DIGUANYLATE CYCLASE DGCP"/>
    <property type="match status" value="1"/>
</dbReference>
<dbReference type="GO" id="GO:0016020">
    <property type="term" value="C:membrane"/>
    <property type="evidence" value="ECO:0007669"/>
    <property type="project" value="UniProtKB-UniRule"/>
</dbReference>
<dbReference type="EMBL" id="CP043499">
    <property type="protein sequence ID" value="QFY62524.1"/>
    <property type="molecule type" value="Genomic_DNA"/>
</dbReference>
<evidence type="ECO:0000259" key="6">
    <source>
        <dbReference type="PROSITE" id="PS50924"/>
    </source>
</evidence>
<dbReference type="InterPro" id="IPR005330">
    <property type="entry name" value="MHYT_dom"/>
</dbReference>
<dbReference type="Gene3D" id="3.20.20.450">
    <property type="entry name" value="EAL domain"/>
    <property type="match status" value="1"/>
</dbReference>
<dbReference type="SMART" id="SM00091">
    <property type="entry name" value="PAS"/>
    <property type="match status" value="2"/>
</dbReference>
<dbReference type="KEGG" id="rgr:FZ934_19205"/>
<keyword evidence="1" id="KW-0812">Transmembrane</keyword>
<dbReference type="PROSITE" id="PS50112">
    <property type="entry name" value="PAS"/>
    <property type="match status" value="1"/>
</dbReference>
<organism evidence="7 8">
    <name type="scientific">Rhizobium grahamii</name>
    <dbReference type="NCBI Taxonomy" id="1120045"/>
    <lineage>
        <taxon>Bacteria</taxon>
        <taxon>Pseudomonadati</taxon>
        <taxon>Pseudomonadota</taxon>
        <taxon>Alphaproteobacteria</taxon>
        <taxon>Hyphomicrobiales</taxon>
        <taxon>Rhizobiaceae</taxon>
        <taxon>Rhizobium/Agrobacterium group</taxon>
        <taxon>Rhizobium</taxon>
    </lineage>
</organism>
<feature type="transmembrane region" description="Helical" evidence="1">
    <location>
        <begin position="172"/>
        <end position="195"/>
    </location>
</feature>
<protein>
    <submittedName>
        <fullName evidence="7">EAL domain-containing protein</fullName>
    </submittedName>
</protein>
<evidence type="ECO:0000259" key="5">
    <source>
        <dbReference type="PROSITE" id="PS50887"/>
    </source>
</evidence>
<dbReference type="CDD" id="cd01948">
    <property type="entry name" value="EAL"/>
    <property type="match status" value="1"/>
</dbReference>
<keyword evidence="1" id="KW-1133">Transmembrane helix</keyword>